<dbReference type="PANTHER" id="PTHR12774:SF2">
    <property type="entry name" value="PEROXISOMAL BIOGENESIS FACTOR 19"/>
    <property type="match status" value="1"/>
</dbReference>
<evidence type="ECO:0000256" key="1">
    <source>
        <dbReference type="SAM" id="Coils"/>
    </source>
</evidence>
<name>A0A4Y7T9E3_COPMI</name>
<feature type="coiled-coil region" evidence="1">
    <location>
        <begin position="195"/>
        <end position="222"/>
    </location>
</feature>
<evidence type="ECO:0000313" key="3">
    <source>
        <dbReference type="EMBL" id="TEB30785.1"/>
    </source>
</evidence>
<feature type="region of interest" description="Disordered" evidence="2">
    <location>
        <begin position="70"/>
        <end position="150"/>
    </location>
</feature>
<dbReference type="OrthoDB" id="21292at2759"/>
<dbReference type="InterPro" id="IPR038322">
    <property type="entry name" value="Pex19_C_sf"/>
</dbReference>
<keyword evidence="4" id="KW-1185">Reference proteome</keyword>
<dbReference type="Gene3D" id="1.20.120.900">
    <property type="entry name" value="Pex19, mPTS binding domain"/>
    <property type="match status" value="1"/>
</dbReference>
<feature type="region of interest" description="Disordered" evidence="2">
    <location>
        <begin position="348"/>
        <end position="380"/>
    </location>
</feature>
<gene>
    <name evidence="3" type="ORF">FA13DRAFT_1814255</name>
</gene>
<keyword evidence="1" id="KW-0175">Coiled coil</keyword>
<proteinExistence type="predicted"/>
<reference evidence="3 4" key="1">
    <citation type="journal article" date="2019" name="Nat. Ecol. Evol.">
        <title>Megaphylogeny resolves global patterns of mushroom evolution.</title>
        <authorList>
            <person name="Varga T."/>
            <person name="Krizsan K."/>
            <person name="Foldi C."/>
            <person name="Dima B."/>
            <person name="Sanchez-Garcia M."/>
            <person name="Sanchez-Ramirez S."/>
            <person name="Szollosi G.J."/>
            <person name="Szarkandi J.G."/>
            <person name="Papp V."/>
            <person name="Albert L."/>
            <person name="Andreopoulos W."/>
            <person name="Angelini C."/>
            <person name="Antonin V."/>
            <person name="Barry K.W."/>
            <person name="Bougher N.L."/>
            <person name="Buchanan P."/>
            <person name="Buyck B."/>
            <person name="Bense V."/>
            <person name="Catcheside P."/>
            <person name="Chovatia M."/>
            <person name="Cooper J."/>
            <person name="Damon W."/>
            <person name="Desjardin D."/>
            <person name="Finy P."/>
            <person name="Geml J."/>
            <person name="Haridas S."/>
            <person name="Hughes K."/>
            <person name="Justo A."/>
            <person name="Karasinski D."/>
            <person name="Kautmanova I."/>
            <person name="Kiss B."/>
            <person name="Kocsube S."/>
            <person name="Kotiranta H."/>
            <person name="LaButti K.M."/>
            <person name="Lechner B.E."/>
            <person name="Liimatainen K."/>
            <person name="Lipzen A."/>
            <person name="Lukacs Z."/>
            <person name="Mihaltcheva S."/>
            <person name="Morgado L.N."/>
            <person name="Niskanen T."/>
            <person name="Noordeloos M.E."/>
            <person name="Ohm R.A."/>
            <person name="Ortiz-Santana B."/>
            <person name="Ovrebo C."/>
            <person name="Racz N."/>
            <person name="Riley R."/>
            <person name="Savchenko A."/>
            <person name="Shiryaev A."/>
            <person name="Soop K."/>
            <person name="Spirin V."/>
            <person name="Szebenyi C."/>
            <person name="Tomsovsky M."/>
            <person name="Tulloss R.E."/>
            <person name="Uehling J."/>
            <person name="Grigoriev I.V."/>
            <person name="Vagvolgyi C."/>
            <person name="Papp T."/>
            <person name="Martin F.M."/>
            <person name="Miettinen O."/>
            <person name="Hibbett D.S."/>
            <person name="Nagy L.G."/>
        </authorList>
    </citation>
    <scope>NUCLEOTIDE SEQUENCE [LARGE SCALE GENOMIC DNA]</scope>
    <source>
        <strain evidence="3 4">FP101781</strain>
    </source>
</reference>
<dbReference type="EMBL" id="QPFP01000021">
    <property type="protein sequence ID" value="TEB30785.1"/>
    <property type="molecule type" value="Genomic_DNA"/>
</dbReference>
<dbReference type="Pfam" id="PF04614">
    <property type="entry name" value="Pex19"/>
    <property type="match status" value="1"/>
</dbReference>
<dbReference type="PANTHER" id="PTHR12774">
    <property type="entry name" value="PEROXISOMAL BIOGENESIS FACTOR 19"/>
    <property type="match status" value="1"/>
</dbReference>
<dbReference type="GO" id="GO:0033328">
    <property type="term" value="F:peroxisome membrane targeting sequence binding"/>
    <property type="evidence" value="ECO:0007669"/>
    <property type="project" value="TreeGrafter"/>
</dbReference>
<dbReference type="AlphaFoldDB" id="A0A4Y7T9E3"/>
<dbReference type="InterPro" id="IPR006708">
    <property type="entry name" value="Pex19"/>
</dbReference>
<dbReference type="STRING" id="71717.A0A4Y7T9E3"/>
<dbReference type="Proteomes" id="UP000298030">
    <property type="component" value="Unassembled WGS sequence"/>
</dbReference>
<protein>
    <submittedName>
        <fullName evidence="3">Pex19-domain-containing protein</fullName>
    </submittedName>
</protein>
<organism evidence="3 4">
    <name type="scientific">Coprinellus micaceus</name>
    <name type="common">Glistening ink-cap mushroom</name>
    <name type="synonym">Coprinus micaceus</name>
    <dbReference type="NCBI Taxonomy" id="71717"/>
    <lineage>
        <taxon>Eukaryota</taxon>
        <taxon>Fungi</taxon>
        <taxon>Dikarya</taxon>
        <taxon>Basidiomycota</taxon>
        <taxon>Agaricomycotina</taxon>
        <taxon>Agaricomycetes</taxon>
        <taxon>Agaricomycetidae</taxon>
        <taxon>Agaricales</taxon>
        <taxon>Agaricineae</taxon>
        <taxon>Psathyrellaceae</taxon>
        <taxon>Coprinellus</taxon>
    </lineage>
</organism>
<evidence type="ECO:0000313" key="4">
    <source>
        <dbReference type="Proteomes" id="UP000298030"/>
    </source>
</evidence>
<feature type="compositionally biased region" description="Acidic residues" evidence="2">
    <location>
        <begin position="137"/>
        <end position="146"/>
    </location>
</feature>
<accession>A0A4Y7T9E3</accession>
<dbReference type="GO" id="GO:0045046">
    <property type="term" value="P:protein import into peroxisome membrane"/>
    <property type="evidence" value="ECO:0007669"/>
    <property type="project" value="TreeGrafter"/>
</dbReference>
<evidence type="ECO:0000256" key="2">
    <source>
        <dbReference type="SAM" id="MobiDB-lite"/>
    </source>
</evidence>
<sequence>MVDKVRGSPKKLLKLLRFPQQLRTLLAPFPTPSLAVARHHHVVQANPHPLKAIVDADDDLDELDDVLEEFTSKPTPSAPPPTAAVTTSAFARPRTNTRVDSLPPSVPGRGPPLDATSEIDEDLLSSEAPPPSGGAADDGDEEELDEETKAQARAFKAAWEAMLVEGMNGKDGEDPLISLGEVLGDKNPGASSAAGAGFQDKIKQAMEKMKEAETKTKAAESSGSGAANPESMEELLKTLGDLGLGDLGLDGPGGGDDSELAGFLESMMGQLMSKEILYEPLKELADGSPKYLADPPKPLSTEDRERYEKQLSCVKRIVTVFEEPSYSDSNPESNKVVVDLMSEMQSYGSPPAEIMGDLPPGFDGTGFPGVNPNDENCTIV</sequence>
<comment type="caution">
    <text evidence="3">The sequence shown here is derived from an EMBL/GenBank/DDBJ whole genome shotgun (WGS) entry which is preliminary data.</text>
</comment>
<dbReference type="GO" id="GO:0005778">
    <property type="term" value="C:peroxisomal membrane"/>
    <property type="evidence" value="ECO:0007669"/>
    <property type="project" value="TreeGrafter"/>
</dbReference>